<dbReference type="EMBL" id="CP009335">
    <property type="protein sequence ID" value="AJG78355.1"/>
    <property type="molecule type" value="Genomic_DNA"/>
</dbReference>
<protein>
    <recommendedName>
        <fullName evidence="6">Group-specific protein</fullName>
    </recommendedName>
</protein>
<evidence type="ECO:0000256" key="1">
    <source>
        <dbReference type="SAM" id="SignalP"/>
    </source>
</evidence>
<proteinExistence type="predicted"/>
<evidence type="ECO:0000313" key="4">
    <source>
        <dbReference type="Proteomes" id="UP000031876"/>
    </source>
</evidence>
<feature type="chain" id="PRO_5039330158" description="Group-specific protein" evidence="1">
    <location>
        <begin position="21"/>
        <end position="199"/>
    </location>
</feature>
<gene>
    <name evidence="2" type="ORF">BF38_4494</name>
    <name evidence="3" type="ORF">FOC89_03195</name>
</gene>
<keyword evidence="1" id="KW-0732">Signal</keyword>
<sequence length="199" mass="21604">MLKKLIVGAVVAISSLTVGLGSVSASTEKDYSITSFEYVTVDEKTVDSFNKLGAPSKEDIKITLVLPKQNQNGDWLSYGFSSKESLESFIEKDKQRLNHTITPLGVEGSGPGSTDFYKRTNQGSEYFSLSSGYKNLSPSWQNQISSVSTASPTASYSTTLWERTSTEGYGKGVVFKHADWYGKTANLAAIPTSAVEVKK</sequence>
<dbReference type="KEGG" id="btw:BF38_4494"/>
<reference evidence="2 4" key="1">
    <citation type="journal article" date="2015" name="Genome Announc.">
        <title>Complete genome sequences for 35 biothreat assay-relevant bacillus species.</title>
        <authorList>
            <person name="Johnson S.L."/>
            <person name="Daligault H.E."/>
            <person name="Davenport K.W."/>
            <person name="Jaissle J."/>
            <person name="Frey K.G."/>
            <person name="Ladner J.T."/>
            <person name="Broomall S.M."/>
            <person name="Bishop-Lilly K.A."/>
            <person name="Bruce D.C."/>
            <person name="Gibbons H.S."/>
            <person name="Coyne S.R."/>
            <person name="Lo C.C."/>
            <person name="Meincke L."/>
            <person name="Munk A.C."/>
            <person name="Koroleva G.I."/>
            <person name="Rosenzweig C.N."/>
            <person name="Palacios G.F."/>
            <person name="Redden C.L."/>
            <person name="Minogue T.D."/>
            <person name="Chain P.S."/>
        </authorList>
    </citation>
    <scope>NUCLEOTIDE SEQUENCE [LARGE SCALE GENOMIC DNA]</scope>
    <source>
        <strain evidence="2 4">HD1011</strain>
    </source>
</reference>
<reference evidence="3 5" key="2">
    <citation type="submission" date="2020-05" db="EMBL/GenBank/DDBJ databases">
        <title>FDA dAtabase for Regulatory Grade micrObial Sequences (FDA-ARGOS): Supporting development and validation of Infectious Disease Dx tests.</title>
        <authorList>
            <person name="Nelson B."/>
            <person name="Plummer A."/>
            <person name="Tallon L."/>
            <person name="Sadzewicz L."/>
            <person name="Zhao X."/>
            <person name="Vavikolanu K."/>
            <person name="Mehta A."/>
            <person name="Aluvathingal J."/>
            <person name="Nadendla S."/>
            <person name="Myers T."/>
            <person name="Yan Y."/>
            <person name="Sichtig H."/>
        </authorList>
    </citation>
    <scope>NUCLEOTIDE SEQUENCE [LARGE SCALE GENOMIC DNA]</scope>
    <source>
        <strain evidence="3 5">FDAARGOS_795</strain>
    </source>
</reference>
<dbReference type="GeneID" id="45023134"/>
<name>A0A0B5NPK9_BACTU</name>
<dbReference type="AlphaFoldDB" id="A0A0B5NPK9"/>
<dbReference type="Proteomes" id="UP000501107">
    <property type="component" value="Chromosome"/>
</dbReference>
<organism evidence="3 5">
    <name type="scientific">Bacillus thuringiensis</name>
    <dbReference type="NCBI Taxonomy" id="1428"/>
    <lineage>
        <taxon>Bacteria</taxon>
        <taxon>Bacillati</taxon>
        <taxon>Bacillota</taxon>
        <taxon>Bacilli</taxon>
        <taxon>Bacillales</taxon>
        <taxon>Bacillaceae</taxon>
        <taxon>Bacillus</taxon>
        <taxon>Bacillus cereus group</taxon>
    </lineage>
</organism>
<accession>A0A0B5NPK9</accession>
<dbReference type="EMBL" id="CP053980">
    <property type="protein sequence ID" value="QKH23040.1"/>
    <property type="molecule type" value="Genomic_DNA"/>
</dbReference>
<dbReference type="RefSeq" id="WP_000914260.1">
    <property type="nucleotide sequence ID" value="NZ_CP009335.1"/>
</dbReference>
<evidence type="ECO:0000313" key="5">
    <source>
        <dbReference type="Proteomes" id="UP000501107"/>
    </source>
</evidence>
<feature type="signal peptide" evidence="1">
    <location>
        <begin position="1"/>
        <end position="20"/>
    </location>
</feature>
<dbReference type="Proteomes" id="UP000031876">
    <property type="component" value="Chromosome"/>
</dbReference>
<evidence type="ECO:0000313" key="3">
    <source>
        <dbReference type="EMBL" id="QKH23040.1"/>
    </source>
</evidence>
<evidence type="ECO:0008006" key="6">
    <source>
        <dbReference type="Google" id="ProtNLM"/>
    </source>
</evidence>
<evidence type="ECO:0000313" key="2">
    <source>
        <dbReference type="EMBL" id="AJG78355.1"/>
    </source>
</evidence>
<dbReference type="OMA" id="FYEHANK"/>